<comment type="caution">
    <text evidence="3">The sequence shown here is derived from an EMBL/GenBank/DDBJ whole genome shotgun (WGS) entry which is preliminary data.</text>
</comment>
<dbReference type="Proteomes" id="UP000822688">
    <property type="component" value="Chromosome 8"/>
</dbReference>
<organism evidence="3 4">
    <name type="scientific">Ceratodon purpureus</name>
    <name type="common">Fire moss</name>
    <name type="synonym">Dicranum purpureum</name>
    <dbReference type="NCBI Taxonomy" id="3225"/>
    <lineage>
        <taxon>Eukaryota</taxon>
        <taxon>Viridiplantae</taxon>
        <taxon>Streptophyta</taxon>
        <taxon>Embryophyta</taxon>
        <taxon>Bryophyta</taxon>
        <taxon>Bryophytina</taxon>
        <taxon>Bryopsida</taxon>
        <taxon>Dicranidae</taxon>
        <taxon>Pseudoditrichales</taxon>
        <taxon>Ditrichaceae</taxon>
        <taxon>Ceratodon</taxon>
    </lineage>
</organism>
<reference evidence="3" key="1">
    <citation type="submission" date="2020-06" db="EMBL/GenBank/DDBJ databases">
        <title>WGS assembly of Ceratodon purpureus strain R40.</title>
        <authorList>
            <person name="Carey S.B."/>
            <person name="Jenkins J."/>
            <person name="Shu S."/>
            <person name="Lovell J.T."/>
            <person name="Sreedasyam A."/>
            <person name="Maumus F."/>
            <person name="Tiley G.P."/>
            <person name="Fernandez-Pozo N."/>
            <person name="Barry K."/>
            <person name="Chen C."/>
            <person name="Wang M."/>
            <person name="Lipzen A."/>
            <person name="Daum C."/>
            <person name="Saski C.A."/>
            <person name="Payton A.C."/>
            <person name="Mcbreen J.C."/>
            <person name="Conrad R.E."/>
            <person name="Kollar L.M."/>
            <person name="Olsson S."/>
            <person name="Huttunen S."/>
            <person name="Landis J.B."/>
            <person name="Wickett N.J."/>
            <person name="Johnson M.G."/>
            <person name="Rensing S.A."/>
            <person name="Grimwood J."/>
            <person name="Schmutz J."/>
            <person name="Mcdaniel S.F."/>
        </authorList>
    </citation>
    <scope>NUCLEOTIDE SEQUENCE</scope>
    <source>
        <strain evidence="3">R40</strain>
    </source>
</reference>
<feature type="region of interest" description="Disordered" evidence="1">
    <location>
        <begin position="60"/>
        <end position="79"/>
    </location>
</feature>
<evidence type="ECO:0000256" key="1">
    <source>
        <dbReference type="SAM" id="MobiDB-lite"/>
    </source>
</evidence>
<sequence length="143" mass="15867">MRDAAAVGSCTEHVVQRGGWLYDIGRRHNADFRTLLSANPSLRNPDSLRVGSRISIPRDVSRYTSPSSSRTSVTRVKTSSAQRELSTRSAFTSLLIKPKITFGLLGRILRDNDREHRVGYGESLAFLAEKYGTTVKALKNLTT</sequence>
<dbReference type="SUPFAM" id="SSF54106">
    <property type="entry name" value="LysM domain"/>
    <property type="match status" value="1"/>
</dbReference>
<protein>
    <recommendedName>
        <fullName evidence="2">LysM domain-containing protein</fullName>
    </recommendedName>
</protein>
<dbReference type="SMART" id="SM00257">
    <property type="entry name" value="LysM"/>
    <property type="match status" value="1"/>
</dbReference>
<evidence type="ECO:0000313" key="3">
    <source>
        <dbReference type="EMBL" id="KAG0563140.1"/>
    </source>
</evidence>
<gene>
    <name evidence="3" type="ORF">KC19_8G007100</name>
</gene>
<evidence type="ECO:0000313" key="4">
    <source>
        <dbReference type="Proteomes" id="UP000822688"/>
    </source>
</evidence>
<accession>A0A8T0GVT0</accession>
<proteinExistence type="predicted"/>
<dbReference type="CDD" id="cd00118">
    <property type="entry name" value="LysM"/>
    <property type="match status" value="2"/>
</dbReference>
<dbReference type="Gene3D" id="3.10.350.10">
    <property type="entry name" value="LysM domain"/>
    <property type="match status" value="1"/>
</dbReference>
<dbReference type="Pfam" id="PF01476">
    <property type="entry name" value="LysM"/>
    <property type="match status" value="2"/>
</dbReference>
<dbReference type="EMBL" id="CM026429">
    <property type="protein sequence ID" value="KAG0563140.1"/>
    <property type="molecule type" value="Genomic_DNA"/>
</dbReference>
<dbReference type="AlphaFoldDB" id="A0A8T0GVT0"/>
<name>A0A8T0GVT0_CERPU</name>
<dbReference type="PROSITE" id="PS51782">
    <property type="entry name" value="LYSM"/>
    <property type="match status" value="1"/>
</dbReference>
<feature type="compositionally biased region" description="Low complexity" evidence="1">
    <location>
        <begin position="62"/>
        <end position="79"/>
    </location>
</feature>
<dbReference type="InterPro" id="IPR036779">
    <property type="entry name" value="LysM_dom_sf"/>
</dbReference>
<evidence type="ECO:0000259" key="2">
    <source>
        <dbReference type="PROSITE" id="PS51782"/>
    </source>
</evidence>
<keyword evidence="4" id="KW-1185">Reference proteome</keyword>
<feature type="domain" description="LysM" evidence="2">
    <location>
        <begin position="11"/>
        <end position="56"/>
    </location>
</feature>
<dbReference type="InterPro" id="IPR018392">
    <property type="entry name" value="LysM"/>
</dbReference>